<feature type="transmembrane region" description="Helical" evidence="5">
    <location>
        <begin position="268"/>
        <end position="286"/>
    </location>
</feature>
<dbReference type="Proteomes" id="UP001152130">
    <property type="component" value="Unassembled WGS sequence"/>
</dbReference>
<feature type="transmembrane region" description="Helical" evidence="5">
    <location>
        <begin position="151"/>
        <end position="168"/>
    </location>
</feature>
<dbReference type="EMBL" id="JAPDHF010000004">
    <property type="protein sequence ID" value="KAJ4019493.1"/>
    <property type="molecule type" value="Genomic_DNA"/>
</dbReference>
<evidence type="ECO:0000313" key="6">
    <source>
        <dbReference type="EMBL" id="KAJ4019493.1"/>
    </source>
</evidence>
<feature type="transmembrane region" description="Helical" evidence="5">
    <location>
        <begin position="188"/>
        <end position="210"/>
    </location>
</feature>
<feature type="transmembrane region" description="Helical" evidence="5">
    <location>
        <begin position="110"/>
        <end position="130"/>
    </location>
</feature>
<reference evidence="6" key="1">
    <citation type="submission" date="2022-10" db="EMBL/GenBank/DDBJ databases">
        <title>Fusarium specimens isolated from Avocado Roots.</title>
        <authorList>
            <person name="Stajich J."/>
            <person name="Roper C."/>
            <person name="Heimlech-Rivalta G."/>
        </authorList>
    </citation>
    <scope>NUCLEOTIDE SEQUENCE</scope>
    <source>
        <strain evidence="6">CF00143</strain>
    </source>
</reference>
<accession>A0A9W8PY46</accession>
<evidence type="ECO:0000256" key="1">
    <source>
        <dbReference type="ARBA" id="ARBA00004141"/>
    </source>
</evidence>
<dbReference type="PANTHER" id="PTHR31465:SF1">
    <property type="entry name" value="PROTEIN RTA1-RELATED"/>
    <property type="match status" value="1"/>
</dbReference>
<comment type="caution">
    <text evidence="6">The sequence shown here is derived from an EMBL/GenBank/DDBJ whole genome shotgun (WGS) entry which is preliminary data.</text>
</comment>
<feature type="transmembrane region" description="Helical" evidence="5">
    <location>
        <begin position="32"/>
        <end position="53"/>
    </location>
</feature>
<dbReference type="GO" id="GO:0016020">
    <property type="term" value="C:membrane"/>
    <property type="evidence" value="ECO:0007669"/>
    <property type="project" value="UniProtKB-SubCell"/>
</dbReference>
<keyword evidence="7" id="KW-1185">Reference proteome</keyword>
<proteinExistence type="predicted"/>
<keyword evidence="2 5" id="KW-0812">Transmembrane</keyword>
<dbReference type="Pfam" id="PF04479">
    <property type="entry name" value="RTA1"/>
    <property type="match status" value="1"/>
</dbReference>
<evidence type="ECO:0000256" key="3">
    <source>
        <dbReference type="ARBA" id="ARBA00022989"/>
    </source>
</evidence>
<protein>
    <recommendedName>
        <fullName evidence="8">Protein RTA1</fullName>
    </recommendedName>
</protein>
<keyword evidence="3 5" id="KW-1133">Transmembrane helix</keyword>
<keyword evidence="4 5" id="KW-0472">Membrane</keyword>
<organism evidence="6 7">
    <name type="scientific">Fusarium irregulare</name>
    <dbReference type="NCBI Taxonomy" id="2494466"/>
    <lineage>
        <taxon>Eukaryota</taxon>
        <taxon>Fungi</taxon>
        <taxon>Dikarya</taxon>
        <taxon>Ascomycota</taxon>
        <taxon>Pezizomycotina</taxon>
        <taxon>Sordariomycetes</taxon>
        <taxon>Hypocreomycetidae</taxon>
        <taxon>Hypocreales</taxon>
        <taxon>Nectriaceae</taxon>
        <taxon>Fusarium</taxon>
        <taxon>Fusarium incarnatum-equiseti species complex</taxon>
    </lineage>
</organism>
<gene>
    <name evidence="6" type="ORF">NW766_003226</name>
</gene>
<evidence type="ECO:0000256" key="4">
    <source>
        <dbReference type="ARBA" id="ARBA00023136"/>
    </source>
</evidence>
<evidence type="ECO:0008006" key="8">
    <source>
        <dbReference type="Google" id="ProtNLM"/>
    </source>
</evidence>
<dbReference type="InterPro" id="IPR007568">
    <property type="entry name" value="RTA1"/>
</dbReference>
<dbReference type="AlphaFoldDB" id="A0A9W8PY46"/>
<sequence>MNMFPRDAATDAAAAGADAGGFKLYHYEPSMAGGAIFTLLFIGTTLLHVWQLYRGRSWFTIPLTVGGLCKNSRRKTQIESMLIRSSVELVGYAARCKSSNETPNWTLGPYIIQSIFLLVAPALFAATIYMELGRIVQMIDGEGRVMISKKWMTKIFVTGDILSFFLQGGGGGIQASGTLEALDTGSKIIIGGLFVQLIFFGVFVVIAIAFHRAIEQNPTGRSTSGLPWKKHMIALYVGSFLIMVRSIFRAVEYLQGFDGFLLRHEAYLYVFDATLMFLVMVLFNWIHPSEITNILEERRTGKGYSMGAFTECA</sequence>
<name>A0A9W8PY46_9HYPO</name>
<evidence type="ECO:0000313" key="7">
    <source>
        <dbReference type="Proteomes" id="UP001152130"/>
    </source>
</evidence>
<evidence type="ECO:0000256" key="5">
    <source>
        <dbReference type="SAM" id="Phobius"/>
    </source>
</evidence>
<feature type="transmembrane region" description="Helical" evidence="5">
    <location>
        <begin position="231"/>
        <end position="248"/>
    </location>
</feature>
<dbReference type="PANTHER" id="PTHR31465">
    <property type="entry name" value="PROTEIN RTA1-RELATED"/>
    <property type="match status" value="1"/>
</dbReference>
<evidence type="ECO:0000256" key="2">
    <source>
        <dbReference type="ARBA" id="ARBA00022692"/>
    </source>
</evidence>
<comment type="subcellular location">
    <subcellularLocation>
        <location evidence="1">Membrane</location>
        <topology evidence="1">Multi-pass membrane protein</topology>
    </subcellularLocation>
</comment>